<reference evidence="5 6" key="1">
    <citation type="journal article" date="2019" name="Int. J. Syst. Evol. Microbiol.">
        <title>The Global Catalogue of Microorganisms (GCM) 10K type strain sequencing project: providing services to taxonomists for standard genome sequencing and annotation.</title>
        <authorList>
            <consortium name="The Broad Institute Genomics Platform"/>
            <consortium name="The Broad Institute Genome Sequencing Center for Infectious Disease"/>
            <person name="Wu L."/>
            <person name="Ma J."/>
        </authorList>
    </citation>
    <scope>NUCLEOTIDE SEQUENCE [LARGE SCALE GENOMIC DNA]</scope>
    <source>
        <strain evidence="5 6">JCM 10671</strain>
    </source>
</reference>
<dbReference type="InterPro" id="IPR003594">
    <property type="entry name" value="HATPase_dom"/>
</dbReference>
<comment type="caution">
    <text evidence="5">The sequence shown here is derived from an EMBL/GenBank/DDBJ whole genome shotgun (WGS) entry which is preliminary data.</text>
</comment>
<sequence>MSTLSGTDVRTDDSYVAGMERLVDAVRDLAGARGLDDVVEIVRHAAREIAAADGATFVLRDNGRCHYVDEDAIAPLWSGHKFPIEQCISGWAMLNAQQVVVPDIYADDRIPHDAYRPTFVKSLVMTPVRAAEPVAAIGVYWASNHEATATERRLLQALADSTAVAMENVRVLAELEERRAFEARKREEWLQACLHITRNLLDGTASDPLPGIAEQARRVAGADTTHVLRLTSDGAEIEVAAAAGDLAIQRPGEQYPLGKTYSGLVIETGQPVRIDNAQTQSRGAVAHSLVSAPIGPLLVVPMIAAGRTRGTMVMARQAGEQTFDEIDVDQATAFANHAAIALEFADARQALDELALREERDRIARDLHDDVVQRLFAAGMSLQALLGTLGDGPGADRLDRSIVDIEKTVAGIRSAIYRMRTPLGLGAAGLRDRVLEVLGEVTPLLSAAPAVRFEGALDVMADPDLVDDVVTVLREALTNVAKHAKASHTWVEISYVPAAGELVVEVTDDGVGLGNPDRRSGTANLAERARRRGGTCVFTSPAPGSEAGTSLRWAVPVA</sequence>
<feature type="domain" description="GAF" evidence="4">
    <location>
        <begin position="204"/>
        <end position="352"/>
    </location>
</feature>
<dbReference type="CDD" id="cd16917">
    <property type="entry name" value="HATPase_UhpB-NarQ-NarX-like"/>
    <property type="match status" value="1"/>
</dbReference>
<dbReference type="SMART" id="SM00065">
    <property type="entry name" value="GAF"/>
    <property type="match status" value="2"/>
</dbReference>
<dbReference type="SUPFAM" id="SSF55781">
    <property type="entry name" value="GAF domain-like"/>
    <property type="match status" value="2"/>
</dbReference>
<evidence type="ECO:0000256" key="2">
    <source>
        <dbReference type="ARBA" id="ARBA00022777"/>
    </source>
</evidence>
<keyword evidence="1" id="KW-0808">Transferase</keyword>
<evidence type="ECO:0000256" key="1">
    <source>
        <dbReference type="ARBA" id="ARBA00022679"/>
    </source>
</evidence>
<dbReference type="InterPro" id="IPR003018">
    <property type="entry name" value="GAF"/>
</dbReference>
<keyword evidence="3" id="KW-0902">Two-component regulatory system</keyword>
<proteinExistence type="predicted"/>
<gene>
    <name evidence="5" type="ORF">GCM10009547_21620</name>
</gene>
<dbReference type="InterPro" id="IPR050482">
    <property type="entry name" value="Sensor_HK_TwoCompSys"/>
</dbReference>
<protein>
    <recommendedName>
        <fullName evidence="4">GAF domain-containing protein</fullName>
    </recommendedName>
</protein>
<evidence type="ECO:0000259" key="4">
    <source>
        <dbReference type="SMART" id="SM00065"/>
    </source>
</evidence>
<dbReference type="Gene3D" id="3.30.450.40">
    <property type="match status" value="2"/>
</dbReference>
<name>A0ABN1GTB9_9ACTN</name>
<dbReference type="RefSeq" id="WP_344604524.1">
    <property type="nucleotide sequence ID" value="NZ_BAAAHE010000016.1"/>
</dbReference>
<dbReference type="Gene3D" id="1.20.5.1930">
    <property type="match status" value="1"/>
</dbReference>
<keyword evidence="2" id="KW-0418">Kinase</keyword>
<dbReference type="Proteomes" id="UP001500957">
    <property type="component" value="Unassembled WGS sequence"/>
</dbReference>
<dbReference type="SUPFAM" id="SSF55874">
    <property type="entry name" value="ATPase domain of HSP90 chaperone/DNA topoisomerase II/histidine kinase"/>
    <property type="match status" value="1"/>
</dbReference>
<dbReference type="Pfam" id="PF07730">
    <property type="entry name" value="HisKA_3"/>
    <property type="match status" value="1"/>
</dbReference>
<accession>A0ABN1GTB9</accession>
<dbReference type="PANTHER" id="PTHR24421:SF56">
    <property type="entry name" value="OXYGEN SENSOR HISTIDINE KINASE RESPONSE REGULATOR DOST"/>
    <property type="match status" value="1"/>
</dbReference>
<dbReference type="InterPro" id="IPR029016">
    <property type="entry name" value="GAF-like_dom_sf"/>
</dbReference>
<dbReference type="Pfam" id="PF13185">
    <property type="entry name" value="GAF_2"/>
    <property type="match status" value="2"/>
</dbReference>
<dbReference type="EMBL" id="BAAAHE010000016">
    <property type="protein sequence ID" value="GAA0618918.1"/>
    <property type="molecule type" value="Genomic_DNA"/>
</dbReference>
<dbReference type="Gene3D" id="3.30.565.10">
    <property type="entry name" value="Histidine kinase-like ATPase, C-terminal domain"/>
    <property type="match status" value="1"/>
</dbReference>
<keyword evidence="6" id="KW-1185">Reference proteome</keyword>
<dbReference type="InterPro" id="IPR036890">
    <property type="entry name" value="HATPase_C_sf"/>
</dbReference>
<feature type="domain" description="GAF" evidence="4">
    <location>
        <begin position="34"/>
        <end position="176"/>
    </location>
</feature>
<organism evidence="5 6">
    <name type="scientific">Sporichthya brevicatena</name>
    <dbReference type="NCBI Taxonomy" id="171442"/>
    <lineage>
        <taxon>Bacteria</taxon>
        <taxon>Bacillati</taxon>
        <taxon>Actinomycetota</taxon>
        <taxon>Actinomycetes</taxon>
        <taxon>Sporichthyales</taxon>
        <taxon>Sporichthyaceae</taxon>
        <taxon>Sporichthya</taxon>
    </lineage>
</organism>
<evidence type="ECO:0000256" key="3">
    <source>
        <dbReference type="ARBA" id="ARBA00023012"/>
    </source>
</evidence>
<evidence type="ECO:0000313" key="6">
    <source>
        <dbReference type="Proteomes" id="UP001500957"/>
    </source>
</evidence>
<dbReference type="PANTHER" id="PTHR24421">
    <property type="entry name" value="NITRATE/NITRITE SENSOR PROTEIN NARX-RELATED"/>
    <property type="match status" value="1"/>
</dbReference>
<dbReference type="InterPro" id="IPR011712">
    <property type="entry name" value="Sig_transdc_His_kin_sub3_dim/P"/>
</dbReference>
<evidence type="ECO:0000313" key="5">
    <source>
        <dbReference type="EMBL" id="GAA0618918.1"/>
    </source>
</evidence>
<dbReference type="Pfam" id="PF13581">
    <property type="entry name" value="HATPase_c_2"/>
    <property type="match status" value="1"/>
</dbReference>